<proteinExistence type="predicted"/>
<gene>
    <name evidence="2" type="ordered locus">Bphy_4957</name>
</gene>
<keyword evidence="3" id="KW-1185">Reference proteome</keyword>
<reference evidence="3" key="1">
    <citation type="journal article" date="2014" name="Stand. Genomic Sci.">
        <title>Complete genome sequence of Burkholderia phymatum STM815(T), a broad host range and efficient nitrogen-fixing symbiont of Mimosa species.</title>
        <authorList>
            <person name="Moulin L."/>
            <person name="Klonowska A."/>
            <person name="Caroline B."/>
            <person name="Booth K."/>
            <person name="Vriezen J.A."/>
            <person name="Melkonian R."/>
            <person name="James E.K."/>
            <person name="Young J.P."/>
            <person name="Bena G."/>
            <person name="Hauser L."/>
            <person name="Land M."/>
            <person name="Kyrpides N."/>
            <person name="Bruce D."/>
            <person name="Chain P."/>
            <person name="Copeland A."/>
            <person name="Pitluck S."/>
            <person name="Woyke T."/>
            <person name="Lizotte-Waniewski M."/>
            <person name="Bristow J."/>
            <person name="Riley M."/>
        </authorList>
    </citation>
    <scope>NUCLEOTIDE SEQUENCE [LARGE SCALE GENOMIC DNA]</scope>
    <source>
        <strain evidence="3">DSM 17167 / CIP 108236 / LMG 21445 / STM815</strain>
    </source>
</reference>
<accession>B2JL81</accession>
<name>B2JL81_PARP8</name>
<organism evidence="2 3">
    <name type="scientific">Paraburkholderia phymatum (strain DSM 17167 / CIP 108236 / LMG 21445 / STM815)</name>
    <name type="common">Burkholderia phymatum</name>
    <dbReference type="NCBI Taxonomy" id="391038"/>
    <lineage>
        <taxon>Bacteria</taxon>
        <taxon>Pseudomonadati</taxon>
        <taxon>Pseudomonadota</taxon>
        <taxon>Betaproteobacteria</taxon>
        <taxon>Burkholderiales</taxon>
        <taxon>Burkholderiaceae</taxon>
        <taxon>Paraburkholderia</taxon>
    </lineage>
</organism>
<feature type="compositionally biased region" description="Polar residues" evidence="1">
    <location>
        <begin position="12"/>
        <end position="24"/>
    </location>
</feature>
<sequence>MPTRGFRRSLGTGKSLSFSNQGYPGSQGRWRTGTAGPQFSWERGTEKELAKQLIYGLLAIAFAGPALAGGRYVEVWNPPEARSAAPMHAKKAMVSGHRSEKRRQVSVYGAASQLHGKPRAAISAENFRQAPAHPAAASAAYAAPTFDEIPRQITPEGNVLRVKGGRERVDVVR</sequence>
<dbReference type="Proteomes" id="UP000001192">
    <property type="component" value="Chromosome 2"/>
</dbReference>
<protein>
    <submittedName>
        <fullName evidence="2">Uncharacterized protein</fullName>
    </submittedName>
</protein>
<evidence type="ECO:0000313" key="2">
    <source>
        <dbReference type="EMBL" id="ACC74049.1"/>
    </source>
</evidence>
<dbReference type="AlphaFoldDB" id="B2JL81"/>
<evidence type="ECO:0000313" key="3">
    <source>
        <dbReference type="Proteomes" id="UP000001192"/>
    </source>
</evidence>
<dbReference type="HOGENOM" id="CLU_123211_0_0_4"/>
<dbReference type="EMBL" id="CP001044">
    <property type="protein sequence ID" value="ACC74049.1"/>
    <property type="molecule type" value="Genomic_DNA"/>
</dbReference>
<dbReference type="KEGG" id="bph:Bphy_4957"/>
<dbReference type="eggNOG" id="ENOG50317C3">
    <property type="taxonomic scope" value="Bacteria"/>
</dbReference>
<feature type="region of interest" description="Disordered" evidence="1">
    <location>
        <begin position="1"/>
        <end position="35"/>
    </location>
</feature>
<evidence type="ECO:0000256" key="1">
    <source>
        <dbReference type="SAM" id="MobiDB-lite"/>
    </source>
</evidence>